<evidence type="ECO:0000256" key="3">
    <source>
        <dbReference type="ARBA" id="ARBA00043967"/>
    </source>
</evidence>
<dbReference type="InterPro" id="IPR030934">
    <property type="entry name" value="Intein_C"/>
</dbReference>
<evidence type="ECO:0000259" key="4">
    <source>
        <dbReference type="PROSITE" id="PS50819"/>
    </source>
</evidence>
<gene>
    <name evidence="5" type="primary">sufB</name>
    <name evidence="5" type="ORF">HY076_07810</name>
</gene>
<evidence type="ECO:0000256" key="1">
    <source>
        <dbReference type="ARBA" id="ARBA00022813"/>
    </source>
</evidence>
<dbReference type="Gene3D" id="3.10.28.10">
    <property type="entry name" value="Homing endonucleases"/>
    <property type="match status" value="1"/>
</dbReference>
<dbReference type="Proteomes" id="UP000807850">
    <property type="component" value="Unassembled WGS sequence"/>
</dbReference>
<accession>A0A9D6LCG0</accession>
<dbReference type="InterPro" id="IPR045595">
    <property type="entry name" value="SufBD_N"/>
</dbReference>
<evidence type="ECO:0000313" key="6">
    <source>
        <dbReference type="Proteomes" id="UP000807850"/>
    </source>
</evidence>
<name>A0A9D6LCG0_UNCEI</name>
<dbReference type="Pfam" id="PF19295">
    <property type="entry name" value="SufBD_N"/>
    <property type="match status" value="1"/>
</dbReference>
<dbReference type="InterPro" id="IPR003587">
    <property type="entry name" value="Hint_dom_N"/>
</dbReference>
<dbReference type="InterPro" id="IPR027434">
    <property type="entry name" value="Homing_endonucl"/>
</dbReference>
<feature type="domain" description="DOD-type homing endonuclease" evidence="4">
    <location>
        <begin position="371"/>
        <end position="513"/>
    </location>
</feature>
<dbReference type="InterPro" id="IPR010231">
    <property type="entry name" value="SUF_FeS_clus_asmbl_SufB"/>
</dbReference>
<dbReference type="InterPro" id="IPR000825">
    <property type="entry name" value="SUF_FeS_clus_asmbl_SufBD_core"/>
</dbReference>
<protein>
    <submittedName>
        <fullName evidence="5">Fe-S cluster assembly protein SufB</fullName>
    </submittedName>
</protein>
<dbReference type="SUPFAM" id="SSF101960">
    <property type="entry name" value="Stabilizer of iron transporter SufD"/>
    <property type="match status" value="2"/>
</dbReference>
<dbReference type="InterPro" id="IPR004860">
    <property type="entry name" value="LAGLIDADG_dom"/>
</dbReference>
<dbReference type="SMART" id="SM00306">
    <property type="entry name" value="HintN"/>
    <property type="match status" value="1"/>
</dbReference>
<dbReference type="SUPFAM" id="SSF51294">
    <property type="entry name" value="Hedgehog/intein (Hint) domain"/>
    <property type="match status" value="1"/>
</dbReference>
<evidence type="ECO:0000256" key="2">
    <source>
        <dbReference type="ARBA" id="ARBA00023000"/>
    </source>
</evidence>
<proteinExistence type="inferred from homology"/>
<dbReference type="AlphaFoldDB" id="A0A9D6LCG0"/>
<dbReference type="PROSITE" id="PS50817">
    <property type="entry name" value="INTEIN_N_TER"/>
    <property type="match status" value="1"/>
</dbReference>
<dbReference type="InterPro" id="IPR055346">
    <property type="entry name" value="Fe-S_cluster_assembly_SufBD"/>
</dbReference>
<sequence length="830" mass="93453">MSKPETPTLDLRESYTEKYGFHDEEQHVFKSRRGLDREIVAQISDMKGEPQWMREYRLKALEIFEKKPMPTWGPDLSTIDFQNIYYYVKPTSEESKTWEDVPADMKRTFDKLGIPEAEQKFLAGVGAQYDSEVVYHKIQEKLEKQGVLFLSCDHGLKEHEELFKQYFGTVIPSADNKFAALNSAVWSGGSFIYVPKGVHVDVPLQAYFRINTKDMGQFERTLIIVDEGAYVHYVEGCLPAGEQVSLGHTWVNIETVDRGDVVMDSNGRESRVASTRVLPYKGDMLTIVPLSSANAFRLTPEHPVLTVRRRDVAARRAPRGNWKPEVSSVRLRAAEPEFVPAGQLEAGDFLVFPVSRITRENEALTRDVVRLLGYYLAEGSTYIHKRLHQPVVTLTFSERERESIDEVKALIHAVTGKRAIEVAQPSRHAVNLVVYSQHLRDLCIAHCGQGAAEKRLSREIMELPADLQAQLLETYLKGDGSVYRKRKHTMARACTVSRTLAWQLQELIARQGHFATINVRKGGPDTIQGRAMKRRDQYILYFSHDKQQSQVRKCEDYFLVPINRIDRNPFDGPVFNFELESSPNAYVAGGFAVHNCTAPTYSSDSLHSAVVEIIVKANARCRYTTIQNWSNNVYNLVTKRALAYRDATMEWVDGNLGSKITQKYPSVYMMEPGAHGEILSIAFAGKGQHQDAGGKVIHCAPNTTSKIVSKSISKDGGRAGYRGLVKVQKGAVDCRSNVNCDALILDEASRSDTYPYMEIEEDKVTIGHEATVSKIGDEQLFYLQSRGIGKDEAAGMIVSGFIEPIVKELPMEYAVEMNRLIQLQMEGSVG</sequence>
<dbReference type="GO" id="GO:0016539">
    <property type="term" value="P:intein-mediated protein splicing"/>
    <property type="evidence" value="ECO:0007669"/>
    <property type="project" value="InterPro"/>
</dbReference>
<organism evidence="5 6">
    <name type="scientific">Eiseniibacteriota bacterium</name>
    <dbReference type="NCBI Taxonomy" id="2212470"/>
    <lineage>
        <taxon>Bacteria</taxon>
        <taxon>Candidatus Eiseniibacteriota</taxon>
    </lineage>
</organism>
<dbReference type="InterPro" id="IPR004042">
    <property type="entry name" value="Intein_endonuc_central"/>
</dbReference>
<dbReference type="InterPro" id="IPR006141">
    <property type="entry name" value="Intein_N"/>
</dbReference>
<dbReference type="SUPFAM" id="SSF55608">
    <property type="entry name" value="Homing endonucleases"/>
    <property type="match status" value="1"/>
</dbReference>
<reference evidence="5" key="1">
    <citation type="submission" date="2020-07" db="EMBL/GenBank/DDBJ databases">
        <title>Huge and variable diversity of episymbiotic CPR bacteria and DPANN archaea in groundwater ecosystems.</title>
        <authorList>
            <person name="He C.Y."/>
            <person name="Keren R."/>
            <person name="Whittaker M."/>
            <person name="Farag I.F."/>
            <person name="Doudna J."/>
            <person name="Cate J.H.D."/>
            <person name="Banfield J.F."/>
        </authorList>
    </citation>
    <scope>NUCLEOTIDE SEQUENCE</scope>
    <source>
        <strain evidence="5">NC_groundwater_928_Pr1_S-0.2um_72_17</strain>
    </source>
</reference>
<dbReference type="InterPro" id="IPR036844">
    <property type="entry name" value="Hint_dom_sf"/>
</dbReference>
<dbReference type="GO" id="GO:0016226">
    <property type="term" value="P:iron-sulfur cluster assembly"/>
    <property type="evidence" value="ECO:0007669"/>
    <property type="project" value="InterPro"/>
</dbReference>
<dbReference type="NCBIfam" id="TIGR01980">
    <property type="entry name" value="sufB"/>
    <property type="match status" value="2"/>
</dbReference>
<keyword evidence="1" id="KW-0068">Autocatalytic cleavage</keyword>
<dbReference type="Pfam" id="PF01458">
    <property type="entry name" value="SUFBD_core"/>
    <property type="match status" value="1"/>
</dbReference>
<dbReference type="Gene3D" id="2.170.16.10">
    <property type="entry name" value="Hedgehog/Intein (Hint) domain"/>
    <property type="match status" value="1"/>
</dbReference>
<dbReference type="GO" id="GO:0004519">
    <property type="term" value="F:endonuclease activity"/>
    <property type="evidence" value="ECO:0007669"/>
    <property type="project" value="InterPro"/>
</dbReference>
<dbReference type="Pfam" id="PF14528">
    <property type="entry name" value="LAGLIDADG_3"/>
    <property type="match status" value="1"/>
</dbReference>
<dbReference type="PROSITE" id="PS50818">
    <property type="entry name" value="INTEIN_C_TER"/>
    <property type="match status" value="1"/>
</dbReference>
<comment type="caution">
    <text evidence="5">The sequence shown here is derived from an EMBL/GenBank/DDBJ whole genome shotgun (WGS) entry which is preliminary data.</text>
</comment>
<dbReference type="PANTHER" id="PTHR30508:SF1">
    <property type="entry name" value="UPF0051 PROTEIN ABCI8, CHLOROPLASTIC-RELATED"/>
    <property type="match status" value="1"/>
</dbReference>
<keyword evidence="2" id="KW-0651">Protein splicing</keyword>
<evidence type="ECO:0000313" key="5">
    <source>
        <dbReference type="EMBL" id="MBI3540164.1"/>
    </source>
</evidence>
<dbReference type="InterPro" id="IPR037284">
    <property type="entry name" value="SUF_FeS_clus_asmbl_SufBD_sf"/>
</dbReference>
<dbReference type="EMBL" id="JACQAY010000256">
    <property type="protein sequence ID" value="MBI3540164.1"/>
    <property type="molecule type" value="Genomic_DNA"/>
</dbReference>
<comment type="similarity">
    <text evidence="3">Belongs to the iron-sulfur cluster assembly SufBD family.</text>
</comment>
<dbReference type="PROSITE" id="PS50819">
    <property type="entry name" value="INTEIN_ENDONUCLEASE"/>
    <property type="match status" value="1"/>
</dbReference>
<dbReference type="PANTHER" id="PTHR30508">
    <property type="entry name" value="FES CLUSTER ASSEMBLY PROTEIN SUF"/>
    <property type="match status" value="1"/>
</dbReference>